<evidence type="ECO:0000256" key="4">
    <source>
        <dbReference type="SAM" id="Phobius"/>
    </source>
</evidence>
<dbReference type="Proteomes" id="UP000595332">
    <property type="component" value="Chromosome"/>
</dbReference>
<accession>A0A7R6PFH1</accession>
<feature type="transmembrane region" description="Helical" evidence="4">
    <location>
        <begin position="506"/>
        <end position="537"/>
    </location>
</feature>
<dbReference type="PANTHER" id="PTHR30224:SF4">
    <property type="entry name" value="ELECTRON TRANSPORT PROTEIN YCCM-RELATED"/>
    <property type="match status" value="1"/>
</dbReference>
<dbReference type="AlphaFoldDB" id="A0A7R6PFH1"/>
<evidence type="ECO:0000256" key="1">
    <source>
        <dbReference type="ARBA" id="ARBA00004236"/>
    </source>
</evidence>
<dbReference type="PANTHER" id="PTHR30224">
    <property type="entry name" value="ELECTRON TRANSPORT PROTEIN"/>
    <property type="match status" value="1"/>
</dbReference>
<evidence type="ECO:0000313" key="6">
    <source>
        <dbReference type="EMBL" id="BBB28191.1"/>
    </source>
</evidence>
<feature type="domain" description="FMN-binding" evidence="5">
    <location>
        <begin position="93"/>
        <end position="186"/>
    </location>
</feature>
<dbReference type="InterPro" id="IPR052378">
    <property type="entry name" value="NosR_regulator"/>
</dbReference>
<dbReference type="SUPFAM" id="SSF54862">
    <property type="entry name" value="4Fe-4S ferredoxins"/>
    <property type="match status" value="1"/>
</dbReference>
<dbReference type="SMART" id="SM00900">
    <property type="entry name" value="FMN_bind"/>
    <property type="match status" value="1"/>
</dbReference>
<proteinExistence type="predicted"/>
<evidence type="ECO:0000313" key="7">
    <source>
        <dbReference type="Proteomes" id="UP000595332"/>
    </source>
</evidence>
<keyword evidence="2" id="KW-1003">Cell membrane</keyword>
<keyword evidence="7" id="KW-1185">Reference proteome</keyword>
<dbReference type="GO" id="GO:0045893">
    <property type="term" value="P:positive regulation of DNA-templated transcription"/>
    <property type="evidence" value="ECO:0007669"/>
    <property type="project" value="InterPro"/>
</dbReference>
<dbReference type="InterPro" id="IPR017896">
    <property type="entry name" value="4Fe4S_Fe-S-bd"/>
</dbReference>
<feature type="transmembrane region" description="Helical" evidence="4">
    <location>
        <begin position="558"/>
        <end position="575"/>
    </location>
</feature>
<keyword evidence="4" id="KW-0812">Transmembrane</keyword>
<gene>
    <name evidence="6" type="primary">nosR</name>
    <name evidence="6" type="ORF">NEJAP_0232</name>
</gene>
<dbReference type="KEGG" id="njp:NEJAP_0232"/>
<protein>
    <submittedName>
        <fullName evidence="6">Nitrous oxide reductase maturation protein NosR</fullName>
    </submittedName>
</protein>
<dbReference type="Pfam" id="PF04205">
    <property type="entry name" value="FMN_bind"/>
    <property type="match status" value="1"/>
</dbReference>
<evidence type="ECO:0000256" key="2">
    <source>
        <dbReference type="ARBA" id="ARBA00022475"/>
    </source>
</evidence>
<dbReference type="GO" id="GO:0010181">
    <property type="term" value="F:FMN binding"/>
    <property type="evidence" value="ECO:0007669"/>
    <property type="project" value="InterPro"/>
</dbReference>
<evidence type="ECO:0000256" key="3">
    <source>
        <dbReference type="ARBA" id="ARBA00023136"/>
    </source>
</evidence>
<feature type="transmembrane region" description="Helical" evidence="4">
    <location>
        <begin position="602"/>
        <end position="618"/>
    </location>
</feature>
<dbReference type="GO" id="GO:0003677">
    <property type="term" value="F:DNA binding"/>
    <property type="evidence" value="ECO:0007669"/>
    <property type="project" value="InterPro"/>
</dbReference>
<keyword evidence="3 4" id="KW-0472">Membrane</keyword>
<dbReference type="Pfam" id="PF12801">
    <property type="entry name" value="Fer4_5"/>
    <property type="match status" value="2"/>
</dbReference>
<evidence type="ECO:0000259" key="5">
    <source>
        <dbReference type="SMART" id="SM00900"/>
    </source>
</evidence>
<sequence>MQINGLGRSMNRYIKRWIVTLVAFVITAATAYGMVPVSQEQQLELIRAAFPDATDISDKAQIPDGTAIIRTVTQGEKVLGYAFESDDVVSIAAYSGKPVEMLVAIDTEGNFKLSTVLEHHEPILLVGIPEHTLFDFAAQYLPLKLTDRVKVGAANNSDVISLDAISGATVTVMVVNETVMRAARKVAQQLGLLGMSEQAKIPPSTVKTDVFTKSDWVTLTGDGSIRHLSLTRGDINKAFKGTAAEKNIAGKGQHQQEPFIDLFYAPVNIPTIGRNLLGDSEYKWLMGEIKPGDQVIAVMGEGRYSFKGNGYVRGGIFDRFQVQQLDKVISFHDSDFYRLNDVFIEGFPGFSEMALFIVRAQYEFDIGTPWQVELLVRRQVGALDSVFTSFFGDYMTPEEYITRPEPVVEEEPKPLWVSVWEGKVFQITVLSISLVLLTIIIFLQDWLVRYPRLLRNIRHVFLTYTVFFIGWYTLGQLSIVNVFTFVHAAMGKFQWDIFLLDPMLFILWGFVAMTLVLWGRGIFCGWLCPFGALQELINEIARAVKIKQYELPFAVHERLWAIKYIILLLLFAVSLESLSEAERYAEIEPFKTSIMLKFQREWGYVLYAGVLLFVSIFTRKVYCRYICPLGAALAIPSRLRLFDWLYRRKECGQPCKLCANECEIQAIHPDGTINANECHHCLDCQMTYHSTDKCPPLVVKKRKARKANKAVLAENQIPSIDITDPVKN</sequence>
<dbReference type="InterPro" id="IPR007329">
    <property type="entry name" value="FMN-bd"/>
</dbReference>
<dbReference type="PIRSF" id="PIRSF036354">
    <property type="entry name" value="NosR"/>
    <property type="match status" value="1"/>
</dbReference>
<dbReference type="NCBIfam" id="NF046105">
    <property type="entry name" value="TransRegNosR"/>
    <property type="match status" value="1"/>
</dbReference>
<name>A0A7R6PFH1_9GAMM</name>
<dbReference type="GO" id="GO:0005886">
    <property type="term" value="C:plasma membrane"/>
    <property type="evidence" value="ECO:0007669"/>
    <property type="project" value="UniProtKB-SubCell"/>
</dbReference>
<keyword evidence="4" id="KW-1133">Transmembrane helix</keyword>
<reference evidence="6 7" key="1">
    <citation type="journal article" date="2008" name="Int. J. Syst. Evol. Microbiol.">
        <title>Neptunomonas japonica sp. nov., an Osedax japonicus symbiont-like bacterium isolated from sediment adjacent to sperm whale carcasses off Kagoshima, Japan.</title>
        <authorList>
            <person name="Miyazaki M."/>
            <person name="Nogi Y."/>
            <person name="Fujiwara Y."/>
            <person name="Kawato M."/>
            <person name="Kubokawa K."/>
            <person name="Horikoshi K."/>
        </authorList>
    </citation>
    <scope>NUCLEOTIDE SEQUENCE [LARGE SCALE GENOMIC DNA]</scope>
    <source>
        <strain evidence="6 7">JAMM 1380</strain>
    </source>
</reference>
<comment type="subcellular location">
    <subcellularLocation>
        <location evidence="1">Cell membrane</location>
    </subcellularLocation>
</comment>
<feature type="transmembrane region" description="Helical" evidence="4">
    <location>
        <begin position="460"/>
        <end position="486"/>
    </location>
</feature>
<dbReference type="InterPro" id="IPR011399">
    <property type="entry name" value="NosR"/>
</dbReference>
<dbReference type="EMBL" id="AP014546">
    <property type="protein sequence ID" value="BBB28191.1"/>
    <property type="molecule type" value="Genomic_DNA"/>
</dbReference>
<organism evidence="6 7">
    <name type="scientific">Neptunomonas japonica JAMM 1380</name>
    <dbReference type="NCBI Taxonomy" id="1441457"/>
    <lineage>
        <taxon>Bacteria</taxon>
        <taxon>Pseudomonadati</taxon>
        <taxon>Pseudomonadota</taxon>
        <taxon>Gammaproteobacteria</taxon>
        <taxon>Oceanospirillales</taxon>
        <taxon>Oceanospirillaceae</taxon>
        <taxon>Neptunomonas</taxon>
    </lineage>
</organism>
<feature type="transmembrane region" description="Helical" evidence="4">
    <location>
        <begin position="424"/>
        <end position="448"/>
    </location>
</feature>